<gene>
    <name evidence="1" type="ORF">GCM10007043_02710</name>
</gene>
<dbReference type="Proteomes" id="UP000637720">
    <property type="component" value="Unassembled WGS sequence"/>
</dbReference>
<reference evidence="1" key="2">
    <citation type="submission" date="2020-09" db="EMBL/GenBank/DDBJ databases">
        <authorList>
            <person name="Sun Q."/>
            <person name="Ohkuma M."/>
        </authorList>
    </citation>
    <scope>NUCLEOTIDE SEQUENCE</scope>
    <source>
        <strain evidence="1">JCM 14719</strain>
    </source>
</reference>
<evidence type="ECO:0000313" key="2">
    <source>
        <dbReference type="Proteomes" id="UP000637720"/>
    </source>
</evidence>
<reference evidence="1" key="1">
    <citation type="journal article" date="2014" name="Int. J. Syst. Evol. Microbiol.">
        <title>Complete genome sequence of Corynebacterium casei LMG S-19264T (=DSM 44701T), isolated from a smear-ripened cheese.</title>
        <authorList>
            <consortium name="US DOE Joint Genome Institute (JGI-PGF)"/>
            <person name="Walter F."/>
            <person name="Albersmeier A."/>
            <person name="Kalinowski J."/>
            <person name="Ruckert C."/>
        </authorList>
    </citation>
    <scope>NUCLEOTIDE SEQUENCE</scope>
    <source>
        <strain evidence="1">JCM 14719</strain>
    </source>
</reference>
<organism evidence="1 2">
    <name type="scientific">Calditerricola satsumensis</name>
    <dbReference type="NCBI Taxonomy" id="373054"/>
    <lineage>
        <taxon>Bacteria</taxon>
        <taxon>Bacillati</taxon>
        <taxon>Bacillota</taxon>
        <taxon>Bacilli</taxon>
        <taxon>Bacillales</taxon>
        <taxon>Bacillaceae</taxon>
        <taxon>Calditerricola</taxon>
    </lineage>
</organism>
<evidence type="ECO:0000313" key="1">
    <source>
        <dbReference type="EMBL" id="GGJ92502.1"/>
    </source>
</evidence>
<protein>
    <submittedName>
        <fullName evidence="1">Uncharacterized protein</fullName>
    </submittedName>
</protein>
<proteinExistence type="predicted"/>
<dbReference type="RefSeq" id="WP_188816593.1">
    <property type="nucleotide sequence ID" value="NZ_BMOF01000002.1"/>
</dbReference>
<dbReference type="AlphaFoldDB" id="A0A8J3BA90"/>
<comment type="caution">
    <text evidence="1">The sequence shown here is derived from an EMBL/GenBank/DDBJ whole genome shotgun (WGS) entry which is preliminary data.</text>
</comment>
<sequence length="214" mass="23197">MNPLVDIAVALPTWYALYQRYAFAAGPYSPYIGAALPDLLARLDGEAQGPPGNPFKDAATPAVAPVGMRDRLPDWDPSPSRLLIVDVPAEEGVDGASALLAQHTFPVFAWPGPFGDDASRIALARRLIPVLAAAACVPCRGYALLVDRGRLSAGRPLSEDDLPTEEWLRQAEVDTVAVWAREMADDLAAYLRYLERYGFSVIRRVIPPSEEGRG</sequence>
<accession>A0A8J3BA90</accession>
<dbReference type="EMBL" id="BMOF01000002">
    <property type="protein sequence ID" value="GGJ92502.1"/>
    <property type="molecule type" value="Genomic_DNA"/>
</dbReference>
<keyword evidence="2" id="KW-1185">Reference proteome</keyword>
<name>A0A8J3BA90_9BACI</name>